<dbReference type="EMBL" id="MK033576">
    <property type="protein sequence ID" value="QBH67388.1"/>
    <property type="molecule type" value="Genomic_DNA"/>
</dbReference>
<evidence type="ECO:0000313" key="2">
    <source>
        <dbReference type="EMBL" id="ANY57513.1"/>
    </source>
</evidence>
<evidence type="ECO:0000313" key="15">
    <source>
        <dbReference type="Proteomes" id="UP000202706"/>
    </source>
</evidence>
<dbReference type="EMBL" id="MK033570">
    <property type="protein sequence ID" value="QBH66609.1"/>
    <property type="molecule type" value="Genomic_DNA"/>
</dbReference>
<proteinExistence type="predicted"/>
<dbReference type="KEGG" id="vg:949306"/>
<reference evidence="15" key="1">
    <citation type="journal article" date="2000" name="Virus Genes">
        <title>Comparative analysis of the granulin regions of the Phthorimaea operculella and Spodoptera littoralis granuloviruses.</title>
        <authorList>
            <person name="Taha A."/>
            <person name="Nour-El-Din A."/>
            <person name="Croizier L."/>
            <person name="Ferber M.L."/>
            <person name="Croizier G."/>
        </authorList>
    </citation>
    <scope>NUCLEOTIDE SEQUENCE [LARGE SCALE GENOMIC DNA]</scope>
</reference>
<evidence type="ECO:0000313" key="7">
    <source>
        <dbReference type="EMBL" id="QBH66479.1"/>
    </source>
</evidence>
<dbReference type="Proteomes" id="UP000202706">
    <property type="component" value="Segment"/>
</dbReference>
<evidence type="ECO:0000313" key="8">
    <source>
        <dbReference type="EMBL" id="QBH66609.1"/>
    </source>
</evidence>
<dbReference type="RefSeq" id="NP_663289.1">
    <property type="nucleotide sequence ID" value="NC_004062.1"/>
</dbReference>
<evidence type="ECO:0000313" key="9">
    <source>
        <dbReference type="EMBL" id="QBH66739.1"/>
    </source>
</evidence>
<dbReference type="GeneID" id="949306"/>
<sequence length="65" mass="7891">MYRIDKYIFLTLLDLSEFKNYTFEKKTEENLYMYTNNISGAIVYNTEKIIEENNLDDEYLYILIG</sequence>
<dbReference type="EMBL" id="MK033575">
    <property type="protein sequence ID" value="QBH67258.1"/>
    <property type="molecule type" value="Genomic_DNA"/>
</dbReference>
<reference evidence="2" key="3">
    <citation type="journal article" date="2016" name="Arch. Virol.">
        <title>The comparative analysis of complete genome sequences from two South African betabaculoviruses: Phthorimaea operculella granulovirus and Plutella xylostella granulovirus.</title>
        <authorList>
            <person name="Jukes M.D."/>
            <person name="Motsoeneng B.M."/>
            <person name="Knox C.M."/>
            <person name="Hill M.P."/>
            <person name="Moore S.D."/>
        </authorList>
    </citation>
    <scope>NUCLEOTIDE SEQUENCE</scope>
    <source>
        <strain evidence="2">SA</strain>
    </source>
</reference>
<evidence type="ECO:0000313" key="12">
    <source>
        <dbReference type="EMBL" id="QBH67128.1"/>
    </source>
</evidence>
<dbReference type="EMBL" id="MK033565">
    <property type="protein sequence ID" value="QBH65959.1"/>
    <property type="molecule type" value="Genomic_DNA"/>
</dbReference>
<dbReference type="EMBL" id="AF499596">
    <property type="protein sequence ID" value="AAM70322.1"/>
    <property type="molecule type" value="Genomic_DNA"/>
</dbReference>
<dbReference type="EMBL" id="MK033566">
    <property type="protein sequence ID" value="QBH66089.1"/>
    <property type="molecule type" value="Genomic_DNA"/>
</dbReference>
<evidence type="ECO:0000313" key="13">
    <source>
        <dbReference type="EMBL" id="QBH67258.1"/>
    </source>
</evidence>
<evidence type="ECO:0000313" key="3">
    <source>
        <dbReference type="EMBL" id="QBH65959.1"/>
    </source>
</evidence>
<name>Q8JRT5_9BBAC</name>
<dbReference type="EMBL" id="MK033572">
    <property type="protein sequence ID" value="QBH66869.1"/>
    <property type="molecule type" value="Genomic_DNA"/>
</dbReference>
<gene>
    <name evidence="1" type="primary">PhopGV124</name>
    <name evidence="2" type="ORF">PhopGVgp124</name>
</gene>
<evidence type="ECO:0000313" key="4">
    <source>
        <dbReference type="EMBL" id="QBH66089.1"/>
    </source>
</evidence>
<protein>
    <submittedName>
        <fullName evidence="1">Uncharacterized protein</fullName>
    </submittedName>
</protein>
<accession>Q8JRT5</accession>
<evidence type="ECO:0000313" key="11">
    <source>
        <dbReference type="EMBL" id="QBH66999.1"/>
    </source>
</evidence>
<reference evidence="1" key="2">
    <citation type="submission" date="2002-04" db="EMBL/GenBank/DDBJ databases">
        <title>The complete sequence of the potato tuber moth, Phthorimaea operculella, granulovirus.</title>
        <authorList>
            <person name="Croizier L."/>
            <person name="Taha A."/>
            <person name="Croizier G."/>
            <person name="Lopez Ferber M."/>
        </authorList>
    </citation>
    <scope>NUCLEOTIDE SEQUENCE</scope>
</reference>
<dbReference type="EMBL" id="MK033574">
    <property type="protein sequence ID" value="QBH67128.1"/>
    <property type="molecule type" value="Genomic_DNA"/>
</dbReference>
<evidence type="ECO:0000313" key="10">
    <source>
        <dbReference type="EMBL" id="QBH66869.1"/>
    </source>
</evidence>
<evidence type="ECO:0000313" key="5">
    <source>
        <dbReference type="EMBL" id="QBH66219.1"/>
    </source>
</evidence>
<dbReference type="EMBL" id="MK033569">
    <property type="protein sequence ID" value="QBH66479.1"/>
    <property type="molecule type" value="Genomic_DNA"/>
</dbReference>
<evidence type="ECO:0000313" key="1">
    <source>
        <dbReference type="EMBL" id="AAM70322.1"/>
    </source>
</evidence>
<reference evidence="3" key="4">
    <citation type="journal article" date="2019" name="J. Gen. Virol.">
        <title>Elucidating the genetic diversity of Phthorimaea operculella granulovirus (PhopGV).</title>
        <authorList>
            <person name="Larem A."/>
            <person name="Ben-Tiba S."/>
            <person name="Wennmann J.T."/>
            <person name="Gueli Alletti G."/>
            <person name="Jehle J.A."/>
        </authorList>
    </citation>
    <scope>NUCLEOTIDE SEQUENCE</scope>
    <source>
        <strain evidence="3">PhopGV-CR3.1</strain>
        <strain evidence="4">PhopGV-CR5.1</strain>
        <strain evidence="5">PhopGV-GR1.1</strain>
        <strain evidence="6">PhopGV-GR1.2</strain>
        <strain evidence="7">PhopGV-GR2.1</strain>
        <strain evidence="8">PhopGV-IT1.1</strain>
        <strain evidence="9">PhopGV-LS1.1</strain>
        <strain evidence="10">PhopGV-LS1.2</strain>
        <strain evidence="11">PhopGV-LS2.1</strain>
        <strain evidence="12">PhopGV-LS3.1</strain>
        <strain evidence="13">PhopGV-R</strain>
        <strain evidence="14">PhopGV-Ym.1</strain>
    </source>
</reference>
<dbReference type="EMBL" id="MK033571">
    <property type="protein sequence ID" value="QBH66739.1"/>
    <property type="molecule type" value="Genomic_DNA"/>
</dbReference>
<dbReference type="EMBL" id="MK033573">
    <property type="protein sequence ID" value="QBH66999.1"/>
    <property type="molecule type" value="Genomic_DNA"/>
</dbReference>
<dbReference type="EMBL" id="MK033568">
    <property type="protein sequence ID" value="QBH66349.1"/>
    <property type="molecule type" value="Genomic_DNA"/>
</dbReference>
<dbReference type="EMBL" id="MK033567">
    <property type="protein sequence ID" value="QBH66219.1"/>
    <property type="molecule type" value="Genomic_DNA"/>
</dbReference>
<dbReference type="EMBL" id="KU666536">
    <property type="protein sequence ID" value="ANY57513.1"/>
    <property type="molecule type" value="Genomic_DNA"/>
</dbReference>
<keyword evidence="15" id="KW-1185">Reference proteome</keyword>
<evidence type="ECO:0000313" key="6">
    <source>
        <dbReference type="EMBL" id="QBH66349.1"/>
    </source>
</evidence>
<evidence type="ECO:0000313" key="14">
    <source>
        <dbReference type="EMBL" id="QBH67388.1"/>
    </source>
</evidence>
<organism evidence="1 15">
    <name type="scientific">Phthorimaea operculella granulovirus</name>
    <dbReference type="NCBI Taxonomy" id="192584"/>
    <lineage>
        <taxon>Viruses</taxon>
        <taxon>Viruses incertae sedis</taxon>
        <taxon>Naldaviricetes</taxon>
        <taxon>Lefavirales</taxon>
        <taxon>Baculoviridae</taxon>
        <taxon>Betabaculovirus</taxon>
        <taxon>Betabaculovirus phoperculellae</taxon>
    </lineage>
</organism>